<comment type="caution">
    <text evidence="1">The sequence shown here is derived from an EMBL/GenBank/DDBJ whole genome shotgun (WGS) entry which is preliminary data.</text>
</comment>
<dbReference type="AlphaFoldDB" id="A0A6N7LG81"/>
<evidence type="ECO:0000313" key="1">
    <source>
        <dbReference type="EMBL" id="MQX15905.1"/>
    </source>
</evidence>
<organism evidence="1 2">
    <name type="scientific">Sinorhizobium terangae</name>
    <dbReference type="NCBI Taxonomy" id="110322"/>
    <lineage>
        <taxon>Bacteria</taxon>
        <taxon>Pseudomonadati</taxon>
        <taxon>Pseudomonadota</taxon>
        <taxon>Alphaproteobacteria</taxon>
        <taxon>Hyphomicrobiales</taxon>
        <taxon>Rhizobiaceae</taxon>
        <taxon>Sinorhizobium/Ensifer group</taxon>
        <taxon>Sinorhizobium</taxon>
    </lineage>
</organism>
<gene>
    <name evidence="1" type="ORF">GHK62_14415</name>
</gene>
<dbReference type="OrthoDB" id="9858450at2"/>
<dbReference type="EMBL" id="WITC01000057">
    <property type="protein sequence ID" value="MQX15905.1"/>
    <property type="molecule type" value="Genomic_DNA"/>
</dbReference>
<dbReference type="RefSeq" id="WP_153439841.1">
    <property type="nucleotide sequence ID" value="NZ_JACIGA010000006.1"/>
</dbReference>
<sequence length="69" mass="7609">MAFLIIGMTVNTDGYRADLAIKAASTCDARCNERRLPRLAAVVAAILSQRLLAPRYSRASPISRDVRNF</sequence>
<name>A0A6N7LG81_SINTE</name>
<keyword evidence="2" id="KW-1185">Reference proteome</keyword>
<protein>
    <submittedName>
        <fullName evidence="1">Uncharacterized protein</fullName>
    </submittedName>
</protein>
<proteinExistence type="predicted"/>
<dbReference type="Proteomes" id="UP000439983">
    <property type="component" value="Unassembled WGS sequence"/>
</dbReference>
<reference evidence="1 2" key="1">
    <citation type="journal article" date="2013" name="Genome Biol.">
        <title>Comparative genomics of the core and accessory genomes of 48 Sinorhizobium strains comprising five genospecies.</title>
        <authorList>
            <person name="Sugawara M."/>
            <person name="Epstein B."/>
            <person name="Badgley B.D."/>
            <person name="Unno T."/>
            <person name="Xu L."/>
            <person name="Reese J."/>
            <person name="Gyaneshwar P."/>
            <person name="Denny R."/>
            <person name="Mudge J."/>
            <person name="Bharti A.K."/>
            <person name="Farmer A.D."/>
            <person name="May G.D."/>
            <person name="Woodward J.E."/>
            <person name="Medigue C."/>
            <person name="Vallenet D."/>
            <person name="Lajus A."/>
            <person name="Rouy Z."/>
            <person name="Martinez-Vaz B."/>
            <person name="Tiffin P."/>
            <person name="Young N.D."/>
            <person name="Sadowsky M.J."/>
        </authorList>
    </citation>
    <scope>NUCLEOTIDE SEQUENCE [LARGE SCALE GENOMIC DNA]</scope>
    <source>
        <strain evidence="1 2">USDA4894</strain>
    </source>
</reference>
<evidence type="ECO:0000313" key="2">
    <source>
        <dbReference type="Proteomes" id="UP000439983"/>
    </source>
</evidence>
<accession>A0A6N7LG81</accession>